<organism evidence="2 4">
    <name type="scientific">Duganella violaceipulchra</name>
    <dbReference type="NCBI Taxonomy" id="2849652"/>
    <lineage>
        <taxon>Bacteria</taxon>
        <taxon>Pseudomonadati</taxon>
        <taxon>Pseudomonadota</taxon>
        <taxon>Betaproteobacteria</taxon>
        <taxon>Burkholderiales</taxon>
        <taxon>Oxalobacteraceae</taxon>
        <taxon>Telluria group</taxon>
        <taxon>Duganella</taxon>
    </lineage>
</organism>
<evidence type="ECO:0000313" key="5">
    <source>
        <dbReference type="Proteomes" id="UP001162889"/>
    </source>
</evidence>
<dbReference type="Proteomes" id="UP001155901">
    <property type="component" value="Unassembled WGS sequence"/>
</dbReference>
<gene>
    <name evidence="2" type="ORF">KVP70_16160</name>
    <name evidence="3" type="ORF">L1274_004424</name>
</gene>
<proteinExistence type="predicted"/>
<protein>
    <submittedName>
        <fullName evidence="2">Uncharacterized protein</fullName>
    </submittedName>
</protein>
<keyword evidence="5" id="KW-1185">Reference proteome</keyword>
<evidence type="ECO:0000313" key="2">
    <source>
        <dbReference type="EMBL" id="MBV6322477.1"/>
    </source>
</evidence>
<evidence type="ECO:0000313" key="4">
    <source>
        <dbReference type="Proteomes" id="UP001155901"/>
    </source>
</evidence>
<reference evidence="3" key="2">
    <citation type="submission" date="2022-03" db="EMBL/GenBank/DDBJ databases">
        <title>Genome Encyclopedia of Bacteria and Archaea VI: Functional Genomics of Type Strains.</title>
        <authorList>
            <person name="Whitman W."/>
        </authorList>
    </citation>
    <scope>NUCLEOTIDE SEQUENCE</scope>
    <source>
        <strain evidence="3">HSC-15S17</strain>
    </source>
</reference>
<name>A0AA41H611_9BURK</name>
<dbReference type="AlphaFoldDB" id="A0AA41H611"/>
<accession>A0AA41H611</accession>
<comment type="caution">
    <text evidence="2">The sequence shown here is derived from an EMBL/GenBank/DDBJ whole genome shotgun (WGS) entry which is preliminary data.</text>
</comment>
<dbReference type="Proteomes" id="UP001162889">
    <property type="component" value="Unassembled WGS sequence"/>
</dbReference>
<evidence type="ECO:0000256" key="1">
    <source>
        <dbReference type="SAM" id="MobiDB-lite"/>
    </source>
</evidence>
<dbReference type="EMBL" id="JAHTGR010000008">
    <property type="protein sequence ID" value="MBV6322477.1"/>
    <property type="molecule type" value="Genomic_DNA"/>
</dbReference>
<feature type="region of interest" description="Disordered" evidence="1">
    <location>
        <begin position="1"/>
        <end position="35"/>
    </location>
</feature>
<reference evidence="2" key="1">
    <citation type="submission" date="2021-07" db="EMBL/GenBank/DDBJ databases">
        <title>Characterization of violacein-producing bacteria and related species.</title>
        <authorList>
            <person name="Wilson H.S."/>
            <person name="De Leon M.E."/>
        </authorList>
    </citation>
    <scope>NUCLEOTIDE SEQUENCE</scope>
    <source>
        <strain evidence="2">HSC-15S17</strain>
    </source>
</reference>
<sequence>MNSHDETSLGGKTIAPLSLSGPRPGTMTPLPPPQFAEAGVCAELEAQRQTDALGKGLGDLMRQSGLDAKRYVPLFGSYDEETKELSFLDTGSAGHQVKVVKVAAKDLSESLQYFLACWRMINMATCGM</sequence>
<evidence type="ECO:0000313" key="3">
    <source>
        <dbReference type="EMBL" id="MCP2010682.1"/>
    </source>
</evidence>
<dbReference type="EMBL" id="JALJZU010000009">
    <property type="protein sequence ID" value="MCP2010682.1"/>
    <property type="molecule type" value="Genomic_DNA"/>
</dbReference>
<dbReference type="RefSeq" id="WP_217943247.1">
    <property type="nucleotide sequence ID" value="NZ_JAHTGR010000008.1"/>
</dbReference>